<dbReference type="Gene3D" id="2.60.40.1080">
    <property type="match status" value="1"/>
</dbReference>
<feature type="non-terminal residue" evidence="1">
    <location>
        <position position="402"/>
    </location>
</feature>
<dbReference type="EMBL" id="DWWV01000156">
    <property type="protein sequence ID" value="HJC11456.1"/>
    <property type="molecule type" value="Genomic_DNA"/>
</dbReference>
<accession>A0A9D2N7M3</accession>
<dbReference type="Pfam" id="PF13620">
    <property type="entry name" value="CarboxypepD_reg"/>
    <property type="match status" value="1"/>
</dbReference>
<comment type="caution">
    <text evidence="1">The sequence shown here is derived from an EMBL/GenBank/DDBJ whole genome shotgun (WGS) entry which is preliminary data.</text>
</comment>
<dbReference type="GO" id="GO:0030246">
    <property type="term" value="F:carbohydrate binding"/>
    <property type="evidence" value="ECO:0007669"/>
    <property type="project" value="InterPro"/>
</dbReference>
<dbReference type="GO" id="GO:0004180">
    <property type="term" value="F:carboxypeptidase activity"/>
    <property type="evidence" value="ECO:0007669"/>
    <property type="project" value="UniProtKB-KW"/>
</dbReference>
<sequence>MKGKWKIKKYIIVFILIFTIVLKMPLESLGTEVLAVERETVQEEIAADPVYTISGTVTANGVKVEGAFISVEGHESTAKTNEQGAYSISGLCPGEYTLIVSKEGFEQRKISITVMEGEKDDIQPIEPIKLDLKRFVISANTQEIFVNESLQFSYISELPENEIKAIDWKTADPEILDIDEKGNAIGKKAGNTSAAATFYTKYGLWISEPVSVTVNLRPVKLSLAVEPPDPGADQRVREIVLRAAITDNEGRPLDEGEVLFTVIRAADSNLGEPENTETYTAKVKAGEAVYTLRKNAIDFYGTYTFTARYTGVENKYSESAEIVRSYNYTTDPIKFFDEKGEEISSTEEYPLQITYGNTESVYLKNEDNIEYSAQIRNNPDGTVKITKQEVSDKEGYTEFVIN</sequence>
<dbReference type="AlphaFoldDB" id="A0A9D2N7M3"/>
<evidence type="ECO:0000313" key="1">
    <source>
        <dbReference type="EMBL" id="HJC11456.1"/>
    </source>
</evidence>
<reference evidence="1" key="1">
    <citation type="journal article" date="2021" name="PeerJ">
        <title>Extensive microbial diversity within the chicken gut microbiome revealed by metagenomics and culture.</title>
        <authorList>
            <person name="Gilroy R."/>
            <person name="Ravi A."/>
            <person name="Getino M."/>
            <person name="Pursley I."/>
            <person name="Horton D.L."/>
            <person name="Alikhan N.F."/>
            <person name="Baker D."/>
            <person name="Gharbi K."/>
            <person name="Hall N."/>
            <person name="Watson M."/>
            <person name="Adriaenssens E.M."/>
            <person name="Foster-Nyarko E."/>
            <person name="Jarju S."/>
            <person name="Secka A."/>
            <person name="Antonio M."/>
            <person name="Oren A."/>
            <person name="Chaudhuri R.R."/>
            <person name="La Ragione R."/>
            <person name="Hildebrand F."/>
            <person name="Pallen M.J."/>
        </authorList>
    </citation>
    <scope>NUCLEOTIDE SEQUENCE</scope>
    <source>
        <strain evidence="1">ChiSxjej6B18-287</strain>
    </source>
</reference>
<dbReference type="SUPFAM" id="SSF49452">
    <property type="entry name" value="Starch-binding domain-like"/>
    <property type="match status" value="1"/>
</dbReference>
<gene>
    <name evidence="1" type="ORF">H9935_11735</name>
</gene>
<keyword evidence="1" id="KW-0378">Hydrolase</keyword>
<evidence type="ECO:0000313" key="2">
    <source>
        <dbReference type="Proteomes" id="UP000823893"/>
    </source>
</evidence>
<dbReference type="Proteomes" id="UP000823893">
    <property type="component" value="Unassembled WGS sequence"/>
</dbReference>
<keyword evidence="1" id="KW-0121">Carboxypeptidase</keyword>
<organism evidence="1 2">
    <name type="scientific">Candidatus Blautia merdigallinarum</name>
    <dbReference type="NCBI Taxonomy" id="2838495"/>
    <lineage>
        <taxon>Bacteria</taxon>
        <taxon>Bacillati</taxon>
        <taxon>Bacillota</taxon>
        <taxon>Clostridia</taxon>
        <taxon>Lachnospirales</taxon>
        <taxon>Lachnospiraceae</taxon>
        <taxon>Blautia</taxon>
    </lineage>
</organism>
<dbReference type="InterPro" id="IPR013784">
    <property type="entry name" value="Carb-bd-like_fold"/>
</dbReference>
<protein>
    <submittedName>
        <fullName evidence="1">Carboxypeptidase-like regulatory domain-containing protein</fullName>
    </submittedName>
</protein>
<keyword evidence="1" id="KW-0645">Protease</keyword>
<proteinExistence type="predicted"/>
<reference evidence="1" key="2">
    <citation type="submission" date="2021-04" db="EMBL/GenBank/DDBJ databases">
        <authorList>
            <person name="Gilroy R."/>
        </authorList>
    </citation>
    <scope>NUCLEOTIDE SEQUENCE</scope>
    <source>
        <strain evidence="1">ChiSxjej6B18-287</strain>
    </source>
</reference>
<dbReference type="Gene3D" id="2.60.40.1120">
    <property type="entry name" value="Carboxypeptidase-like, regulatory domain"/>
    <property type="match status" value="1"/>
</dbReference>
<name>A0A9D2N7M3_9FIRM</name>